<sequence length="292" mass="34721">MQTLSPSYKLKNCNLQSNDTKNRILKYLHQNIDSDTKHCDIISTNDLDYIRDNDYIICPQFCGIRSWIIFFKSNNIYYAINMPKYRENNIYPINIIVPADIYSGTIMEGIIFIIDNTYHFVIDEVYKLSGENQLLKPKKDRLDQLSKCLQYFKRNSICCFYVSQYFDIEKQNLLDLHSKIKSDVKIQELIFYPQIFGFKIYKYTILNNDLKDDIITVSIFNMKKTNLSDVYDLFSIMDNEKIGIALIPDVTTSKMCKQWFNDYKLRELFVKCQFDSMKSKWKPIDLVDENYD</sequence>
<evidence type="ECO:0008006" key="2">
    <source>
        <dbReference type="Google" id="ProtNLM"/>
    </source>
</evidence>
<accession>A0A6C0LRR9</accession>
<protein>
    <recommendedName>
        <fullName evidence="2">mRNA capping enzyme adenylation domain-containing protein</fullName>
    </recommendedName>
</protein>
<dbReference type="Gene3D" id="3.30.470.30">
    <property type="entry name" value="DNA ligase/mRNA capping enzyme"/>
    <property type="match status" value="1"/>
</dbReference>
<proteinExistence type="predicted"/>
<reference evidence="1" key="1">
    <citation type="journal article" date="2020" name="Nature">
        <title>Giant virus diversity and host interactions through global metagenomics.</title>
        <authorList>
            <person name="Schulz F."/>
            <person name="Roux S."/>
            <person name="Paez-Espino D."/>
            <person name="Jungbluth S."/>
            <person name="Walsh D.A."/>
            <person name="Denef V.J."/>
            <person name="McMahon K.D."/>
            <person name="Konstantinidis K.T."/>
            <person name="Eloe-Fadrosh E.A."/>
            <person name="Kyrpides N.C."/>
            <person name="Woyke T."/>
        </authorList>
    </citation>
    <scope>NUCLEOTIDE SEQUENCE</scope>
    <source>
        <strain evidence="1">GVMAG-S-1014582-52</strain>
    </source>
</reference>
<organism evidence="1">
    <name type="scientific">viral metagenome</name>
    <dbReference type="NCBI Taxonomy" id="1070528"/>
    <lineage>
        <taxon>unclassified sequences</taxon>
        <taxon>metagenomes</taxon>
        <taxon>organismal metagenomes</taxon>
    </lineage>
</organism>
<evidence type="ECO:0000313" key="1">
    <source>
        <dbReference type="EMBL" id="QHU33080.1"/>
    </source>
</evidence>
<dbReference type="EMBL" id="MN740556">
    <property type="protein sequence ID" value="QHU33080.1"/>
    <property type="molecule type" value="Genomic_DNA"/>
</dbReference>
<name>A0A6C0LRR9_9ZZZZ</name>
<dbReference type="AlphaFoldDB" id="A0A6C0LRR9"/>